<reference evidence="1" key="1">
    <citation type="submission" date="2019-12" db="EMBL/GenBank/DDBJ databases">
        <authorList>
            <person name="Cremers G."/>
        </authorList>
    </citation>
    <scope>NUCLEOTIDE SEQUENCE</scope>
    <source>
        <strain evidence="1">Vvax</strain>
    </source>
</reference>
<accession>A0A679J454</accession>
<dbReference type="AlphaFoldDB" id="A0A679J454"/>
<protein>
    <submittedName>
        <fullName evidence="1">Uncharacterized protein</fullName>
    </submittedName>
</protein>
<name>A0A679J454_VARPD</name>
<gene>
    <name evidence="1" type="ORF">VVAX_04692</name>
</gene>
<organism evidence="1">
    <name type="scientific">Variovorax paradoxus</name>
    <dbReference type="NCBI Taxonomy" id="34073"/>
    <lineage>
        <taxon>Bacteria</taxon>
        <taxon>Pseudomonadati</taxon>
        <taxon>Pseudomonadota</taxon>
        <taxon>Betaproteobacteria</taxon>
        <taxon>Burkholderiales</taxon>
        <taxon>Comamonadaceae</taxon>
        <taxon>Variovorax</taxon>
    </lineage>
</organism>
<dbReference type="EMBL" id="LR743507">
    <property type="protein sequence ID" value="CAA2108180.1"/>
    <property type="molecule type" value="Genomic_DNA"/>
</dbReference>
<proteinExistence type="predicted"/>
<sequence length="48" mass="5294">MRMRDAFPASRTYVGGFFVDPVSAALRASGLGLLLGDGWPRDARRINR</sequence>
<evidence type="ECO:0000313" key="1">
    <source>
        <dbReference type="EMBL" id="CAA2108180.1"/>
    </source>
</evidence>